<dbReference type="InterPro" id="IPR036259">
    <property type="entry name" value="MFS_trans_sf"/>
</dbReference>
<name>A0A6U9RPJ0_9CHLO</name>
<evidence type="ECO:0000256" key="1">
    <source>
        <dbReference type="ARBA" id="ARBA00004651"/>
    </source>
</evidence>
<dbReference type="InterPro" id="IPR050171">
    <property type="entry name" value="MFS_Transporters"/>
</dbReference>
<feature type="region of interest" description="Disordered" evidence="7">
    <location>
        <begin position="1"/>
        <end position="26"/>
    </location>
</feature>
<proteinExistence type="predicted"/>
<dbReference type="GO" id="GO:1904680">
    <property type="term" value="F:peptide transmembrane transporter activity"/>
    <property type="evidence" value="ECO:0007669"/>
    <property type="project" value="InterPro"/>
</dbReference>
<feature type="transmembrane region" description="Helical" evidence="8">
    <location>
        <begin position="427"/>
        <end position="447"/>
    </location>
</feature>
<evidence type="ECO:0000256" key="2">
    <source>
        <dbReference type="ARBA" id="ARBA00022448"/>
    </source>
</evidence>
<feature type="transmembrane region" description="Helical" evidence="8">
    <location>
        <begin position="332"/>
        <end position="351"/>
    </location>
</feature>
<evidence type="ECO:0000313" key="9">
    <source>
        <dbReference type="EMBL" id="CAE0611796.1"/>
    </source>
</evidence>
<evidence type="ECO:0000313" key="10">
    <source>
        <dbReference type="EMBL" id="CAE0611797.1"/>
    </source>
</evidence>
<dbReference type="PANTHER" id="PTHR23517:SF15">
    <property type="entry name" value="PROTON-DEPENDENT OLIGOPEPTIDE FAMILY TRANSPORT PROTEIN"/>
    <property type="match status" value="1"/>
</dbReference>
<dbReference type="AlphaFoldDB" id="A0A6U9RPJ0"/>
<dbReference type="GO" id="GO:0015833">
    <property type="term" value="P:peptide transport"/>
    <property type="evidence" value="ECO:0007669"/>
    <property type="project" value="InterPro"/>
</dbReference>
<dbReference type="InterPro" id="IPR005279">
    <property type="entry name" value="Dipep/tripep_permease"/>
</dbReference>
<evidence type="ECO:0000256" key="6">
    <source>
        <dbReference type="ARBA" id="ARBA00023136"/>
    </source>
</evidence>
<protein>
    <recommendedName>
        <fullName evidence="13">Major facilitator superfamily (MFS) profile domain-containing protein</fullName>
    </recommendedName>
</protein>
<evidence type="ECO:0000256" key="5">
    <source>
        <dbReference type="ARBA" id="ARBA00022989"/>
    </source>
</evidence>
<feature type="transmembrane region" description="Helical" evidence="8">
    <location>
        <begin position="467"/>
        <end position="484"/>
    </location>
</feature>
<feature type="transmembrane region" description="Helical" evidence="8">
    <location>
        <begin position="382"/>
        <end position="399"/>
    </location>
</feature>
<organism evidence="12">
    <name type="scientific">Picocystis salinarum</name>
    <dbReference type="NCBI Taxonomy" id="88271"/>
    <lineage>
        <taxon>Eukaryota</taxon>
        <taxon>Viridiplantae</taxon>
        <taxon>Chlorophyta</taxon>
        <taxon>Picocystophyceae</taxon>
        <taxon>Picocystales</taxon>
        <taxon>Picocystaceae</taxon>
        <taxon>Picocystis</taxon>
    </lineage>
</organism>
<keyword evidence="3" id="KW-1003">Cell membrane</keyword>
<evidence type="ECO:0000313" key="12">
    <source>
        <dbReference type="EMBL" id="CAE0611799.1"/>
    </source>
</evidence>
<dbReference type="Gene3D" id="1.20.1250.20">
    <property type="entry name" value="MFS general substrate transporter like domains"/>
    <property type="match status" value="2"/>
</dbReference>
<dbReference type="EMBL" id="HBIS01006233">
    <property type="protein sequence ID" value="CAE0611798.1"/>
    <property type="molecule type" value="Transcribed_RNA"/>
</dbReference>
<gene>
    <name evidence="9" type="ORF">PSAL00342_LOCUS5631</name>
    <name evidence="10" type="ORF">PSAL00342_LOCUS5632</name>
    <name evidence="11" type="ORF">PSAL00342_LOCUS5633</name>
    <name evidence="12" type="ORF">PSAL00342_LOCUS5634</name>
</gene>
<feature type="transmembrane region" description="Helical" evidence="8">
    <location>
        <begin position="245"/>
        <end position="262"/>
    </location>
</feature>
<dbReference type="EMBL" id="HBIS01006231">
    <property type="protein sequence ID" value="CAE0611796.1"/>
    <property type="molecule type" value="Transcribed_RNA"/>
</dbReference>
<keyword evidence="5 8" id="KW-1133">Transmembrane helix</keyword>
<comment type="subcellular location">
    <subcellularLocation>
        <location evidence="1">Cell membrane</location>
        <topology evidence="1">Multi-pass membrane protein</topology>
    </subcellularLocation>
</comment>
<reference evidence="12" key="1">
    <citation type="submission" date="2021-01" db="EMBL/GenBank/DDBJ databases">
        <authorList>
            <person name="Corre E."/>
            <person name="Pelletier E."/>
            <person name="Niang G."/>
            <person name="Scheremetjew M."/>
            <person name="Finn R."/>
            <person name="Kale V."/>
            <person name="Holt S."/>
            <person name="Cochrane G."/>
            <person name="Meng A."/>
            <person name="Brown T."/>
            <person name="Cohen L."/>
        </authorList>
    </citation>
    <scope>NUCLEOTIDE SEQUENCE</scope>
    <source>
        <strain evidence="12">CCMP1897</strain>
    </source>
</reference>
<evidence type="ECO:0000256" key="8">
    <source>
        <dbReference type="SAM" id="Phobius"/>
    </source>
</evidence>
<dbReference type="GO" id="GO:0005886">
    <property type="term" value="C:plasma membrane"/>
    <property type="evidence" value="ECO:0007669"/>
    <property type="project" value="UniProtKB-SubCell"/>
</dbReference>
<dbReference type="EMBL" id="HBIS01006234">
    <property type="protein sequence ID" value="CAE0611799.1"/>
    <property type="molecule type" value="Transcribed_RNA"/>
</dbReference>
<sequence>MHASAIQHFGAGSGAEQKRTSPSYKSIRPRLRASPLVLEAETSATLNRRSGRASDRHARQAGFDAMNLPHASVEMDEGDHLLGNASGASDTPLGIAITQAKTVRIGRSNGEDGDSVDETRPLAFHLDVEGEDEDASLAKEWFGFPVGLYVLAGTELWERFSYYGMKALLVLYMNDGLFEEDRWQGVYGLPTLVAIYGGLDDTSPLHVRQNRVQQVSSSIYGLYTSLVYLTPIVGGLLADRKFGQYRVVVIGGFVIIVGHVLMSFHSTFLLALLFIVVGTGGFKSNISTQVGRLFHTEDSRRDTAFSIFYCGINLGAFIAPLVTGVLHHGLGFGAGFSAAAVGMAMGMVLYIGGQKYVPGDKTEKSTHFSDTWGILAQNKRRVLSIMTMSSLTVVFWAVYEQKSNTLALFEDREVNRYVGGLHVPTEWFQSIDALFILAFTPLIGTYWRYQNWRNQEPCPETKMGIGYFFASASYLVLLLPVLLFSDVGMVWIILMIAVLTVGELYLSPIGLSFVSQNAPPQLGSFLMGVWFLASFAGNYLAGFLGTFYTKMGHAWFFALLSLLAILNGAMVLLLRPWIQRGLQSTSIR</sequence>
<feature type="transmembrane region" description="Helical" evidence="8">
    <location>
        <begin position="220"/>
        <end position="238"/>
    </location>
</feature>
<evidence type="ECO:0000256" key="7">
    <source>
        <dbReference type="SAM" id="MobiDB-lite"/>
    </source>
</evidence>
<feature type="transmembrane region" description="Helical" evidence="8">
    <location>
        <begin position="307"/>
        <end position="326"/>
    </location>
</feature>
<feature type="transmembrane region" description="Helical" evidence="8">
    <location>
        <begin position="525"/>
        <end position="548"/>
    </location>
</feature>
<accession>A0A6U9RPJ0</accession>
<keyword evidence="2" id="KW-0813">Transport</keyword>
<dbReference type="Pfam" id="PF00854">
    <property type="entry name" value="PTR2"/>
    <property type="match status" value="2"/>
</dbReference>
<feature type="transmembrane region" description="Helical" evidence="8">
    <location>
        <begin position="490"/>
        <end position="513"/>
    </location>
</feature>
<evidence type="ECO:0008006" key="13">
    <source>
        <dbReference type="Google" id="ProtNLM"/>
    </source>
</evidence>
<evidence type="ECO:0000256" key="3">
    <source>
        <dbReference type="ARBA" id="ARBA00022475"/>
    </source>
</evidence>
<dbReference type="SUPFAM" id="SSF103473">
    <property type="entry name" value="MFS general substrate transporter"/>
    <property type="match status" value="1"/>
</dbReference>
<feature type="transmembrane region" description="Helical" evidence="8">
    <location>
        <begin position="554"/>
        <end position="574"/>
    </location>
</feature>
<dbReference type="PANTHER" id="PTHR23517">
    <property type="entry name" value="RESISTANCE PROTEIN MDTM, PUTATIVE-RELATED-RELATED"/>
    <property type="match status" value="1"/>
</dbReference>
<dbReference type="EMBL" id="HBIS01006232">
    <property type="protein sequence ID" value="CAE0611797.1"/>
    <property type="molecule type" value="Transcribed_RNA"/>
</dbReference>
<dbReference type="CDD" id="cd17346">
    <property type="entry name" value="MFS_DtpA_like"/>
    <property type="match status" value="1"/>
</dbReference>
<keyword evidence="6 8" id="KW-0472">Membrane</keyword>
<evidence type="ECO:0000256" key="4">
    <source>
        <dbReference type="ARBA" id="ARBA00022692"/>
    </source>
</evidence>
<evidence type="ECO:0000313" key="11">
    <source>
        <dbReference type="EMBL" id="CAE0611798.1"/>
    </source>
</evidence>
<dbReference type="NCBIfam" id="TIGR00924">
    <property type="entry name" value="yjdL_sub1_fam"/>
    <property type="match status" value="2"/>
</dbReference>
<keyword evidence="4 8" id="KW-0812">Transmembrane</keyword>
<dbReference type="InterPro" id="IPR000109">
    <property type="entry name" value="POT_fam"/>
</dbReference>